<dbReference type="InterPro" id="IPR038765">
    <property type="entry name" value="Papain-like_cys_pep_sf"/>
</dbReference>
<dbReference type="PANTHER" id="PTHR47359:SF3">
    <property type="entry name" value="NLP_P60 DOMAIN-CONTAINING PROTEIN-RELATED"/>
    <property type="match status" value="1"/>
</dbReference>
<evidence type="ECO:0000256" key="4">
    <source>
        <dbReference type="ARBA" id="ARBA00022807"/>
    </source>
</evidence>
<keyword evidence="4" id="KW-0788">Thiol protease</keyword>
<name>A0A8S5QEI2_9CAUD</name>
<dbReference type="SUPFAM" id="SSF54001">
    <property type="entry name" value="Cysteine proteinases"/>
    <property type="match status" value="1"/>
</dbReference>
<feature type="domain" description="NlpC/P60" evidence="5">
    <location>
        <begin position="294"/>
        <end position="443"/>
    </location>
</feature>
<keyword evidence="3" id="KW-0378">Hydrolase</keyword>
<evidence type="ECO:0000313" key="6">
    <source>
        <dbReference type="EMBL" id="DAE17217.1"/>
    </source>
</evidence>
<reference evidence="6" key="1">
    <citation type="journal article" date="2021" name="Proc. Natl. Acad. Sci. U.S.A.">
        <title>A Catalog of Tens of Thousands of Viruses from Human Metagenomes Reveals Hidden Associations with Chronic Diseases.</title>
        <authorList>
            <person name="Tisza M.J."/>
            <person name="Buck C.B."/>
        </authorList>
    </citation>
    <scope>NUCLEOTIDE SEQUENCE</scope>
    <source>
        <strain evidence="6">CtuGs8</strain>
    </source>
</reference>
<evidence type="ECO:0000259" key="5">
    <source>
        <dbReference type="PROSITE" id="PS51935"/>
    </source>
</evidence>
<dbReference type="GO" id="GO:0008234">
    <property type="term" value="F:cysteine-type peptidase activity"/>
    <property type="evidence" value="ECO:0007669"/>
    <property type="project" value="UniProtKB-KW"/>
</dbReference>
<keyword evidence="2" id="KW-0645">Protease</keyword>
<dbReference type="Gene3D" id="3.90.1720.10">
    <property type="entry name" value="endopeptidase domain like (from Nostoc punctiforme)"/>
    <property type="match status" value="1"/>
</dbReference>
<accession>A0A8S5QEI2</accession>
<evidence type="ECO:0000256" key="2">
    <source>
        <dbReference type="ARBA" id="ARBA00022670"/>
    </source>
</evidence>
<dbReference type="GO" id="GO:0006508">
    <property type="term" value="P:proteolysis"/>
    <property type="evidence" value="ECO:0007669"/>
    <property type="project" value="UniProtKB-KW"/>
</dbReference>
<organism evidence="6">
    <name type="scientific">Podoviridae sp. ctuGs8</name>
    <dbReference type="NCBI Taxonomy" id="2825283"/>
    <lineage>
        <taxon>Viruses</taxon>
        <taxon>Duplodnaviria</taxon>
        <taxon>Heunggongvirae</taxon>
        <taxon>Uroviricota</taxon>
        <taxon>Caudoviricetes</taxon>
    </lineage>
</organism>
<comment type="similarity">
    <text evidence="1">Belongs to the peptidase C40 family.</text>
</comment>
<evidence type="ECO:0000256" key="3">
    <source>
        <dbReference type="ARBA" id="ARBA00022801"/>
    </source>
</evidence>
<dbReference type="PANTHER" id="PTHR47359">
    <property type="entry name" value="PEPTIDOGLYCAN DL-ENDOPEPTIDASE CWLO"/>
    <property type="match status" value="1"/>
</dbReference>
<dbReference type="InterPro" id="IPR000064">
    <property type="entry name" value="NLP_P60_dom"/>
</dbReference>
<dbReference type="GO" id="GO:0001897">
    <property type="term" value="P:symbiont-mediated cytolysis of host cell"/>
    <property type="evidence" value="ECO:0007669"/>
    <property type="project" value="UniProtKB-ARBA"/>
</dbReference>
<sequence length="730" mass="79968">MKLVNYESQEQLNTINGQIHNYANEIAYGADQSGLRSIANGIANINEQYQKKLDEDLNIAYMNAETDYKKRISDALTNEDNGLLHTSLGGAANIGYSFNEIESKARHEILDNLPNNNRIRDRFLRMADNDTIANSTRVQVHERSEREKYKDVTFNNNLDQSKQIAVLGFNNPNVVQTALDGIGKNIELMYGDRGEEFVKGKKQEVYDTIGQSVVNEAVTRNDIKYGPQVIAALRQAGVSEGILAKADAAFQQVNSQQTINGKISGDVDTYGEGGREKAADAYVNGLRNQNKGGSINIAALDSAVNGSIGKPYVLGSDGGDATDCGKFTLDTLASAGVKLNYRTADGQYLQAEQEGKLTTDISQAKKGDLVFWHVPSNEARWATSDDPNAINSDDKAYKGVTHVGVYMGDGKVAQAGSSGVSIVGADIYPIVGIGKFSGSGRQLTDGELLEERNMYLKAYDVEVGKRKKARAEELDRQKKAIQLQYLEMQKNGASNAELANYLDNATAGNEELTLAFGGVRNRYIAAERAEASAANNAAYKTNIVQMIQNGTPASDILKYAAENGSLSMQEMSQLNKELTDRDNGTGSYSVDLSAVQSVMNDAMDGLKDSQKGLFKDGFRKDFSAWYQQYMMEHGEPPSVGDQIWYANQIAGPKVIQTTQVDHFWESGENYQSNVALATLRGAGYVDYKPVIGDDGGHYVRLYRNGGTDESGDYNDYDERTFHQTFGDLDN</sequence>
<dbReference type="PROSITE" id="PS51935">
    <property type="entry name" value="NLPC_P60"/>
    <property type="match status" value="1"/>
</dbReference>
<dbReference type="EMBL" id="BK015637">
    <property type="protein sequence ID" value="DAE17217.1"/>
    <property type="molecule type" value="Genomic_DNA"/>
</dbReference>
<dbReference type="Pfam" id="PF00877">
    <property type="entry name" value="NLPC_P60"/>
    <property type="match status" value="1"/>
</dbReference>
<dbReference type="InterPro" id="IPR051794">
    <property type="entry name" value="PG_Endopeptidase_C40"/>
</dbReference>
<protein>
    <submittedName>
        <fullName evidence="6">NlpC/P60 family</fullName>
    </submittedName>
</protein>
<proteinExistence type="inferred from homology"/>
<evidence type="ECO:0000256" key="1">
    <source>
        <dbReference type="ARBA" id="ARBA00007074"/>
    </source>
</evidence>